<name>A0A645F3A7_9ZZZZ</name>
<comment type="caution">
    <text evidence="1">The sequence shown here is derived from an EMBL/GenBank/DDBJ whole genome shotgun (WGS) entry which is preliminary data.</text>
</comment>
<organism evidence="1">
    <name type="scientific">bioreactor metagenome</name>
    <dbReference type="NCBI Taxonomy" id="1076179"/>
    <lineage>
        <taxon>unclassified sequences</taxon>
        <taxon>metagenomes</taxon>
        <taxon>ecological metagenomes</taxon>
    </lineage>
</organism>
<gene>
    <name evidence="1" type="ORF">SDC9_156093</name>
</gene>
<protein>
    <recommendedName>
        <fullName evidence="2">BclA C-terminal domain-containing protein</fullName>
    </recommendedName>
</protein>
<reference evidence="1" key="1">
    <citation type="submission" date="2019-08" db="EMBL/GenBank/DDBJ databases">
        <authorList>
            <person name="Kucharzyk K."/>
            <person name="Murdoch R.W."/>
            <person name="Higgins S."/>
            <person name="Loffler F."/>
        </authorList>
    </citation>
    <scope>NUCLEOTIDE SEQUENCE</scope>
</reference>
<evidence type="ECO:0008006" key="2">
    <source>
        <dbReference type="Google" id="ProtNLM"/>
    </source>
</evidence>
<dbReference type="AlphaFoldDB" id="A0A645F3A7"/>
<accession>A0A645F3A7</accession>
<proteinExistence type="predicted"/>
<evidence type="ECO:0000313" key="1">
    <source>
        <dbReference type="EMBL" id="MPN08808.1"/>
    </source>
</evidence>
<dbReference type="EMBL" id="VSSQ01054896">
    <property type="protein sequence ID" value="MPN08808.1"/>
    <property type="molecule type" value="Genomic_DNA"/>
</dbReference>
<sequence length="179" mass="19365">MADYSRYRYEPRGPYGGCDSDCGRVSGPYCPVRPSGLNAFGGLYNCEEQLITLEEGCMETIPLHEPMASCNVTLRPNGITINDGGNYRVDFLAVMQAVDCEMDATIAVYANRTALLPLTLRIPLDDAVKYVSAFAIVTFNCGDELELVLSSASGGTVRLCPTLNTSLCVMRLGNSICPE</sequence>